<comment type="caution">
    <text evidence="7">The sequence shown here is derived from an EMBL/GenBank/DDBJ whole genome shotgun (WGS) entry which is preliminary data.</text>
</comment>
<dbReference type="PANTHER" id="PTHR21716">
    <property type="entry name" value="TRANSMEMBRANE PROTEIN"/>
    <property type="match status" value="1"/>
</dbReference>
<evidence type="ECO:0000256" key="4">
    <source>
        <dbReference type="ARBA" id="ARBA00022989"/>
    </source>
</evidence>
<feature type="transmembrane region" description="Helical" evidence="6">
    <location>
        <begin position="167"/>
        <end position="189"/>
    </location>
</feature>
<comment type="similarity">
    <text evidence="2">Belongs to the autoinducer-2 exporter (AI-2E) (TC 2.A.86) family.</text>
</comment>
<feature type="transmembrane region" description="Helical" evidence="6">
    <location>
        <begin position="323"/>
        <end position="353"/>
    </location>
</feature>
<keyword evidence="4 6" id="KW-1133">Transmembrane helix</keyword>
<name>A0A6I4V3K1_9SPHN</name>
<reference evidence="7 8" key="1">
    <citation type="submission" date="2019-12" db="EMBL/GenBank/DDBJ databases">
        <title>Genomic-based taxomic classification of the family Erythrobacteraceae.</title>
        <authorList>
            <person name="Xu L."/>
        </authorList>
    </citation>
    <scope>NUCLEOTIDE SEQUENCE [LARGE SCALE GENOMIC DNA]</scope>
    <source>
        <strain evidence="7 8">SW-109</strain>
    </source>
</reference>
<evidence type="ECO:0000256" key="3">
    <source>
        <dbReference type="ARBA" id="ARBA00022692"/>
    </source>
</evidence>
<feature type="transmembrane region" description="Helical" evidence="6">
    <location>
        <begin position="34"/>
        <end position="67"/>
    </location>
</feature>
<comment type="subcellular location">
    <subcellularLocation>
        <location evidence="1">Membrane</location>
        <topology evidence="1">Multi-pass membrane protein</topology>
    </subcellularLocation>
</comment>
<evidence type="ECO:0000256" key="1">
    <source>
        <dbReference type="ARBA" id="ARBA00004141"/>
    </source>
</evidence>
<feature type="transmembrane region" description="Helical" evidence="6">
    <location>
        <begin position="221"/>
        <end position="246"/>
    </location>
</feature>
<dbReference type="Pfam" id="PF01594">
    <property type="entry name" value="AI-2E_transport"/>
    <property type="match status" value="1"/>
</dbReference>
<sequence>MSADAQTPASAGPGPQLATPTEPAIPQPYSRFALIALICAGLVLCYLITAPFIAALVWAFTLAVLFAPVEALFRARFPFPALTVSVTMVLAAILVVAPVIFVSAALIDAVADSAGAMAGLRSADDLPRLARDYPAIAPALAWIEGFADFPLIFQSLGERLEQWGTNLVVGSITGTITLLLTFYFLFYMLRDRVRIVQAIGETLPLDAVQFGSLVQDLKKTVFASVYGTAAVSALQGLLGGLVFWWLDLPSPVFWGVVMGLLGIVPFLGAFIVWVPVAIILMLDGQWSEALILIVWGTFVVGLIDNIVYPVLVGRQLALHSAVTFIAIVGGIIVFGAHGFVLGPLVVAAVLSLVTSLRNS</sequence>
<keyword evidence="3 6" id="KW-0812">Transmembrane</keyword>
<evidence type="ECO:0000313" key="7">
    <source>
        <dbReference type="EMBL" id="MXP48295.1"/>
    </source>
</evidence>
<dbReference type="EMBL" id="WTYP01000002">
    <property type="protein sequence ID" value="MXP48295.1"/>
    <property type="molecule type" value="Genomic_DNA"/>
</dbReference>
<evidence type="ECO:0000313" key="8">
    <source>
        <dbReference type="Proteomes" id="UP000471435"/>
    </source>
</evidence>
<dbReference type="AlphaFoldDB" id="A0A6I4V3K1"/>
<dbReference type="RefSeq" id="WP_160731491.1">
    <property type="nucleotide sequence ID" value="NZ_WTYP01000002.1"/>
</dbReference>
<dbReference type="PANTHER" id="PTHR21716:SF4">
    <property type="entry name" value="TRANSMEMBRANE PROTEIN 245"/>
    <property type="match status" value="1"/>
</dbReference>
<evidence type="ECO:0000256" key="5">
    <source>
        <dbReference type="ARBA" id="ARBA00023136"/>
    </source>
</evidence>
<dbReference type="InterPro" id="IPR002549">
    <property type="entry name" value="AI-2E-like"/>
</dbReference>
<feature type="transmembrane region" description="Helical" evidence="6">
    <location>
        <begin position="252"/>
        <end position="282"/>
    </location>
</feature>
<feature type="transmembrane region" description="Helical" evidence="6">
    <location>
        <begin position="289"/>
        <end position="311"/>
    </location>
</feature>
<evidence type="ECO:0000256" key="2">
    <source>
        <dbReference type="ARBA" id="ARBA00009773"/>
    </source>
</evidence>
<evidence type="ECO:0000256" key="6">
    <source>
        <dbReference type="SAM" id="Phobius"/>
    </source>
</evidence>
<dbReference type="GO" id="GO:0016020">
    <property type="term" value="C:membrane"/>
    <property type="evidence" value="ECO:0007669"/>
    <property type="project" value="UniProtKB-SubCell"/>
</dbReference>
<keyword evidence="5 6" id="KW-0472">Membrane</keyword>
<protein>
    <submittedName>
        <fullName evidence="7">AI-2E family transporter</fullName>
    </submittedName>
</protein>
<organism evidence="7 8">
    <name type="scientific">Pontixanthobacter luteolus</name>
    <dbReference type="NCBI Taxonomy" id="295089"/>
    <lineage>
        <taxon>Bacteria</taxon>
        <taxon>Pseudomonadati</taxon>
        <taxon>Pseudomonadota</taxon>
        <taxon>Alphaproteobacteria</taxon>
        <taxon>Sphingomonadales</taxon>
        <taxon>Erythrobacteraceae</taxon>
        <taxon>Pontixanthobacter</taxon>
    </lineage>
</organism>
<proteinExistence type="inferred from homology"/>
<feature type="transmembrane region" description="Helical" evidence="6">
    <location>
        <begin position="79"/>
        <end position="107"/>
    </location>
</feature>
<accession>A0A6I4V3K1</accession>
<gene>
    <name evidence="7" type="ORF">GRI43_12940</name>
</gene>
<dbReference type="OrthoDB" id="9799225at2"/>
<keyword evidence="8" id="KW-1185">Reference proteome</keyword>
<dbReference type="Proteomes" id="UP000471435">
    <property type="component" value="Unassembled WGS sequence"/>
</dbReference>